<protein>
    <recommendedName>
        <fullName evidence="1">At1g61320/AtMIF1 LRR domain-containing protein</fullName>
    </recommendedName>
</protein>
<dbReference type="OMA" id="RTQMFID"/>
<feature type="domain" description="At1g61320/AtMIF1 LRR" evidence="1">
    <location>
        <begin position="44"/>
        <end position="364"/>
    </location>
</feature>
<dbReference type="Gramene" id="ORUFI08G12920.1">
    <property type="protein sequence ID" value="ORUFI08G12920.1"/>
    <property type="gene ID" value="ORUFI08G12920"/>
</dbReference>
<dbReference type="Proteomes" id="UP000008022">
    <property type="component" value="Unassembled WGS sequence"/>
</dbReference>
<reference evidence="3" key="1">
    <citation type="submission" date="2013-06" db="EMBL/GenBank/DDBJ databases">
        <authorList>
            <person name="Zhao Q."/>
        </authorList>
    </citation>
    <scope>NUCLEOTIDE SEQUENCE</scope>
    <source>
        <strain evidence="3">cv. W1943</strain>
    </source>
</reference>
<organism evidence="2 3">
    <name type="scientific">Oryza rufipogon</name>
    <name type="common">Brownbeard rice</name>
    <name type="synonym">Asian wild rice</name>
    <dbReference type="NCBI Taxonomy" id="4529"/>
    <lineage>
        <taxon>Eukaryota</taxon>
        <taxon>Viridiplantae</taxon>
        <taxon>Streptophyta</taxon>
        <taxon>Embryophyta</taxon>
        <taxon>Tracheophyta</taxon>
        <taxon>Spermatophyta</taxon>
        <taxon>Magnoliopsida</taxon>
        <taxon>Liliopsida</taxon>
        <taxon>Poales</taxon>
        <taxon>Poaceae</taxon>
        <taxon>BOP clade</taxon>
        <taxon>Oryzoideae</taxon>
        <taxon>Oryzeae</taxon>
        <taxon>Oryzinae</taxon>
        <taxon>Oryza</taxon>
    </lineage>
</organism>
<dbReference type="PANTHER" id="PTHR34145:SF57">
    <property type="entry name" value="F-BOX DOMAIN-CONTAINING PROTEIN"/>
    <property type="match status" value="1"/>
</dbReference>
<dbReference type="SUPFAM" id="SSF52047">
    <property type="entry name" value="RNI-like"/>
    <property type="match status" value="1"/>
</dbReference>
<dbReference type="HOGENOM" id="CLU_010721_3_2_1"/>
<dbReference type="Gene3D" id="3.80.10.10">
    <property type="entry name" value="Ribonuclease Inhibitor"/>
    <property type="match status" value="1"/>
</dbReference>
<dbReference type="eggNOG" id="ENOG502RYMX">
    <property type="taxonomic scope" value="Eukaryota"/>
</dbReference>
<dbReference type="InterPro" id="IPR053772">
    <property type="entry name" value="At1g61320/At1g61330-like"/>
</dbReference>
<dbReference type="InterPro" id="IPR055357">
    <property type="entry name" value="LRR_At1g61320_AtMIF1"/>
</dbReference>
<evidence type="ECO:0000313" key="3">
    <source>
        <dbReference type="Proteomes" id="UP000008022"/>
    </source>
</evidence>
<sequence length="376" mass="43590">MVNHYGCGTPNFQKGRRNVKLEDLPEEFIENVNAVLQEYDDKVVERFEIKIEFEDMLIDELNNWVTFAVQSRTKNLAFDLVPDILTGSHDRYMFPFHLLDEKSVSGLQSIQLSYISFKPPLGFKGFPSLRKLDLNLVHVNRESLEVMLHSCHNLQWLSLVRCYLDGKLHLVLSHLRYIKIFQCKTTMVEVHTAKLDTFIFDGHLICSYYPKYISCGKCTHLAAFQDAVATLLKGIPIVRNLTLHARWLLDNRHSFSNLRHLQLLMNLKTEDANKIHYAVSLIRAAPFIEKLEVHFGCPHHVWFSDKGYVAPHLEQHEYSYLKNMHITGYKGERGQLEFLKDVVENVPALESVTIETTQIYICESSKLSPMRMSHVT</sequence>
<accession>A0A0E0QHQ7</accession>
<dbReference type="InterPro" id="IPR032675">
    <property type="entry name" value="LRR_dom_sf"/>
</dbReference>
<reference evidence="2" key="2">
    <citation type="submission" date="2015-06" db="UniProtKB">
        <authorList>
            <consortium name="EnsemblPlants"/>
        </authorList>
    </citation>
    <scope>IDENTIFICATION</scope>
</reference>
<dbReference type="Pfam" id="PF23622">
    <property type="entry name" value="LRR_At1g61320_AtMIF1"/>
    <property type="match status" value="1"/>
</dbReference>
<proteinExistence type="predicted"/>
<dbReference type="AlphaFoldDB" id="A0A0E0QHQ7"/>
<dbReference type="PANTHER" id="PTHR34145">
    <property type="entry name" value="OS02G0105600 PROTEIN"/>
    <property type="match status" value="1"/>
</dbReference>
<keyword evidence="3" id="KW-1185">Reference proteome</keyword>
<dbReference type="EnsemblPlants" id="ORUFI08G12920.1">
    <property type="protein sequence ID" value="ORUFI08G12920.1"/>
    <property type="gene ID" value="ORUFI08G12920"/>
</dbReference>
<name>A0A0E0QHQ7_ORYRU</name>
<evidence type="ECO:0000313" key="2">
    <source>
        <dbReference type="EnsemblPlants" id="ORUFI08G12920.1"/>
    </source>
</evidence>
<evidence type="ECO:0000259" key="1">
    <source>
        <dbReference type="Pfam" id="PF23622"/>
    </source>
</evidence>